<dbReference type="InterPro" id="IPR000425">
    <property type="entry name" value="MIP"/>
</dbReference>
<dbReference type="EMBL" id="VXIV02001030">
    <property type="protein sequence ID" value="KAF6034639.1"/>
    <property type="molecule type" value="Genomic_DNA"/>
</dbReference>
<feature type="transmembrane region" description="Helical" evidence="9">
    <location>
        <begin position="12"/>
        <end position="33"/>
    </location>
</feature>
<evidence type="ECO:0000256" key="8">
    <source>
        <dbReference type="SAM" id="MobiDB-lite"/>
    </source>
</evidence>
<dbReference type="InterPro" id="IPR050363">
    <property type="entry name" value="MIP/Aquaporin"/>
</dbReference>
<sequence>MVSISALKIKSYAIRVAFAEFLGTCILLVIGLGSIVQSVTSHTAYGTFTSTNWAWGMAVMFKLTVTLLLGGHINPAISLAMAVIGRLQWKLLPVYMLAQYLGAFVGTAIVYLVYFEAIENYSGGVKLTDPTLANSTAGIFSTYPQEFLSVTEGLADQIVGTMMLLLPIMAITDRRNADVPKFLVPVLVGLAVFAIGAAYGYNCGAAINPARDLSPRIFTALAGWGTEVFSFRNYNWFWVPIVGPHIGAILGAIIYLFLVELHWDSEDELSNDFPPGDSGEIKAEDSGDTTFL</sequence>
<keyword evidence="6 9" id="KW-0472">Membrane</keyword>
<evidence type="ECO:0000256" key="9">
    <source>
        <dbReference type="SAM" id="Phobius"/>
    </source>
</evidence>
<keyword evidence="5 9" id="KW-1133">Transmembrane helix</keyword>
<proteinExistence type="inferred from homology"/>
<dbReference type="InterPro" id="IPR023271">
    <property type="entry name" value="Aquaporin-like"/>
</dbReference>
<gene>
    <name evidence="10" type="ORF">EB796_007059</name>
</gene>
<feature type="transmembrane region" description="Helical" evidence="9">
    <location>
        <begin position="154"/>
        <end position="170"/>
    </location>
</feature>
<evidence type="ECO:0000256" key="1">
    <source>
        <dbReference type="ARBA" id="ARBA00004141"/>
    </source>
</evidence>
<comment type="similarity">
    <text evidence="2 7">Belongs to the MIP/aquaporin (TC 1.A.8) family.</text>
</comment>
<dbReference type="SUPFAM" id="SSF81338">
    <property type="entry name" value="Aquaporin-like"/>
    <property type="match status" value="1"/>
</dbReference>
<evidence type="ECO:0000256" key="7">
    <source>
        <dbReference type="RuleBase" id="RU000477"/>
    </source>
</evidence>
<name>A0A7J7K7N7_BUGNE</name>
<dbReference type="NCBIfam" id="TIGR00861">
    <property type="entry name" value="MIP"/>
    <property type="match status" value="1"/>
</dbReference>
<feature type="transmembrane region" description="Helical" evidence="9">
    <location>
        <begin position="182"/>
        <end position="201"/>
    </location>
</feature>
<dbReference type="PRINTS" id="PR00783">
    <property type="entry name" value="MINTRINSICP"/>
</dbReference>
<protein>
    <submittedName>
        <fullName evidence="10">AQP9</fullName>
    </submittedName>
</protein>
<evidence type="ECO:0000256" key="6">
    <source>
        <dbReference type="ARBA" id="ARBA00023136"/>
    </source>
</evidence>
<feature type="transmembrane region" description="Helical" evidence="9">
    <location>
        <begin position="236"/>
        <end position="258"/>
    </location>
</feature>
<dbReference type="Pfam" id="PF00230">
    <property type="entry name" value="MIP"/>
    <property type="match status" value="1"/>
</dbReference>
<dbReference type="GO" id="GO:0015250">
    <property type="term" value="F:water channel activity"/>
    <property type="evidence" value="ECO:0007669"/>
    <property type="project" value="TreeGrafter"/>
</dbReference>
<dbReference type="GO" id="GO:0016323">
    <property type="term" value="C:basolateral plasma membrane"/>
    <property type="evidence" value="ECO:0007669"/>
    <property type="project" value="TreeGrafter"/>
</dbReference>
<dbReference type="Proteomes" id="UP000593567">
    <property type="component" value="Unassembled WGS sequence"/>
</dbReference>
<evidence type="ECO:0000313" key="10">
    <source>
        <dbReference type="EMBL" id="KAF6034639.1"/>
    </source>
</evidence>
<comment type="caution">
    <text evidence="10">The sequence shown here is derived from an EMBL/GenBank/DDBJ whole genome shotgun (WGS) entry which is preliminary data.</text>
</comment>
<dbReference type="PROSITE" id="PS00221">
    <property type="entry name" value="MIP"/>
    <property type="match status" value="1"/>
</dbReference>
<dbReference type="CDD" id="cd00333">
    <property type="entry name" value="MIP"/>
    <property type="match status" value="1"/>
</dbReference>
<evidence type="ECO:0000256" key="2">
    <source>
        <dbReference type="ARBA" id="ARBA00006175"/>
    </source>
</evidence>
<feature type="transmembrane region" description="Helical" evidence="9">
    <location>
        <begin position="94"/>
        <end position="114"/>
    </location>
</feature>
<dbReference type="InterPro" id="IPR022357">
    <property type="entry name" value="MIP_CS"/>
</dbReference>
<reference evidence="10" key="1">
    <citation type="submission" date="2020-06" db="EMBL/GenBank/DDBJ databases">
        <title>Draft genome of Bugula neritina, a colonial animal packing powerful symbionts and potential medicines.</title>
        <authorList>
            <person name="Rayko M."/>
        </authorList>
    </citation>
    <scope>NUCLEOTIDE SEQUENCE [LARGE SCALE GENOMIC DNA]</scope>
    <source>
        <strain evidence="10">Kwan_BN1</strain>
    </source>
</reference>
<dbReference type="PANTHER" id="PTHR43829:SF9">
    <property type="entry name" value="AQUAPORIN-9"/>
    <property type="match status" value="1"/>
</dbReference>
<evidence type="ECO:0000313" key="11">
    <source>
        <dbReference type="Proteomes" id="UP000593567"/>
    </source>
</evidence>
<dbReference type="OrthoDB" id="3222at2759"/>
<organism evidence="10 11">
    <name type="scientific">Bugula neritina</name>
    <name type="common">Brown bryozoan</name>
    <name type="synonym">Sertularia neritina</name>
    <dbReference type="NCBI Taxonomy" id="10212"/>
    <lineage>
        <taxon>Eukaryota</taxon>
        <taxon>Metazoa</taxon>
        <taxon>Spiralia</taxon>
        <taxon>Lophotrochozoa</taxon>
        <taxon>Bryozoa</taxon>
        <taxon>Gymnolaemata</taxon>
        <taxon>Cheilostomatida</taxon>
        <taxon>Flustrina</taxon>
        <taxon>Buguloidea</taxon>
        <taxon>Bugulidae</taxon>
        <taxon>Bugula</taxon>
    </lineage>
</organism>
<accession>A0A7J7K7N7</accession>
<dbReference type="GO" id="GO:0015254">
    <property type="term" value="F:glycerol channel activity"/>
    <property type="evidence" value="ECO:0007669"/>
    <property type="project" value="TreeGrafter"/>
</dbReference>
<feature type="region of interest" description="Disordered" evidence="8">
    <location>
        <begin position="270"/>
        <end position="292"/>
    </location>
</feature>
<dbReference type="Gene3D" id="1.20.1080.10">
    <property type="entry name" value="Glycerol uptake facilitator protein"/>
    <property type="match status" value="1"/>
</dbReference>
<keyword evidence="3 7" id="KW-0813">Transport</keyword>
<evidence type="ECO:0000256" key="4">
    <source>
        <dbReference type="ARBA" id="ARBA00022692"/>
    </source>
</evidence>
<keyword evidence="4 7" id="KW-0812">Transmembrane</keyword>
<comment type="subcellular location">
    <subcellularLocation>
        <location evidence="1">Membrane</location>
        <topology evidence="1">Multi-pass membrane protein</topology>
    </subcellularLocation>
</comment>
<evidence type="ECO:0000256" key="5">
    <source>
        <dbReference type="ARBA" id="ARBA00022989"/>
    </source>
</evidence>
<keyword evidence="11" id="KW-1185">Reference proteome</keyword>
<dbReference type="AlphaFoldDB" id="A0A7J7K7N7"/>
<evidence type="ECO:0000256" key="3">
    <source>
        <dbReference type="ARBA" id="ARBA00022448"/>
    </source>
</evidence>
<dbReference type="PANTHER" id="PTHR43829">
    <property type="entry name" value="AQUAPORIN OR AQUAGLYCEROPORIN RELATED"/>
    <property type="match status" value="1"/>
</dbReference>